<feature type="region of interest" description="Disordered" evidence="1">
    <location>
        <begin position="1"/>
        <end position="25"/>
    </location>
</feature>
<evidence type="ECO:0000313" key="3">
    <source>
        <dbReference type="Proteomes" id="UP000184267"/>
    </source>
</evidence>
<protein>
    <submittedName>
        <fullName evidence="2">Uncharacterized protein</fullName>
    </submittedName>
</protein>
<evidence type="ECO:0000313" key="2">
    <source>
        <dbReference type="EMBL" id="OJT11597.1"/>
    </source>
</evidence>
<comment type="caution">
    <text evidence="2">The sequence shown here is derived from an EMBL/GenBank/DDBJ whole genome shotgun (WGS) entry which is preliminary data.</text>
</comment>
<dbReference type="Proteomes" id="UP000184267">
    <property type="component" value="Unassembled WGS sequence"/>
</dbReference>
<accession>A0A1M2VVG0</accession>
<keyword evidence="3" id="KW-1185">Reference proteome</keyword>
<proteinExistence type="predicted"/>
<dbReference type="EMBL" id="MNAD01000612">
    <property type="protein sequence ID" value="OJT11597.1"/>
    <property type="molecule type" value="Genomic_DNA"/>
</dbReference>
<evidence type="ECO:0000256" key="1">
    <source>
        <dbReference type="SAM" id="MobiDB-lite"/>
    </source>
</evidence>
<sequence>MAPKMPTNTTAATAGPSKLTTKRTVATSERAALQVFRSTGWGQAQGSTSKGKGRQ</sequence>
<organism evidence="2 3">
    <name type="scientific">Trametes pubescens</name>
    <name type="common">White-rot fungus</name>
    <dbReference type="NCBI Taxonomy" id="154538"/>
    <lineage>
        <taxon>Eukaryota</taxon>
        <taxon>Fungi</taxon>
        <taxon>Dikarya</taxon>
        <taxon>Basidiomycota</taxon>
        <taxon>Agaricomycotina</taxon>
        <taxon>Agaricomycetes</taxon>
        <taxon>Polyporales</taxon>
        <taxon>Polyporaceae</taxon>
        <taxon>Trametes</taxon>
    </lineage>
</organism>
<reference evidence="2 3" key="1">
    <citation type="submission" date="2016-10" db="EMBL/GenBank/DDBJ databases">
        <title>Genome sequence of the basidiomycete white-rot fungus Trametes pubescens.</title>
        <authorList>
            <person name="Makela M.R."/>
            <person name="Granchi Z."/>
            <person name="Peng M."/>
            <person name="De Vries R.P."/>
            <person name="Grigoriev I."/>
            <person name="Riley R."/>
            <person name="Hilden K."/>
        </authorList>
    </citation>
    <scope>NUCLEOTIDE SEQUENCE [LARGE SCALE GENOMIC DNA]</scope>
    <source>
        <strain evidence="2 3">FBCC735</strain>
    </source>
</reference>
<dbReference type="AlphaFoldDB" id="A0A1M2VVG0"/>
<gene>
    <name evidence="2" type="ORF">TRAPUB_11883</name>
</gene>
<name>A0A1M2VVG0_TRAPU</name>